<dbReference type="EMBL" id="CDPU01000036">
    <property type="protein sequence ID" value="CEO53577.1"/>
    <property type="molecule type" value="Genomic_DNA"/>
</dbReference>
<dbReference type="PANTHER" id="PTHR16201">
    <property type="entry name" value="SEVEN TRANSMEMBRANE PROTEIN 1-RELATED"/>
    <property type="match status" value="1"/>
</dbReference>
<feature type="transmembrane region" description="Helical" evidence="8">
    <location>
        <begin position="241"/>
        <end position="261"/>
    </location>
</feature>
<feature type="transmembrane region" description="Helical" evidence="8">
    <location>
        <begin position="163"/>
        <end position="183"/>
    </location>
</feature>
<protein>
    <recommendedName>
        <fullName evidence="10">Vacuolar membrane PQ loop repeat protein</fullName>
    </recommendedName>
</protein>
<name>A0A0B7KDL9_BIOOC</name>
<dbReference type="Pfam" id="PF04193">
    <property type="entry name" value="PQ-loop"/>
    <property type="match status" value="2"/>
</dbReference>
<evidence type="ECO:0000256" key="7">
    <source>
        <dbReference type="SAM" id="MobiDB-lite"/>
    </source>
</evidence>
<gene>
    <name evidence="9" type="ORF">BN869_000009635_1</name>
</gene>
<sequence length="306" mass="33413">MASFLVSAALSATTHPPPLSEAISGVFGSISLVAWICVILPQLVANFKAQSADGLSMMFLVVWVLGDATNLLGAIFTHLAPTAIILPSYFVFADLVLILQCVYYNTRNKRRASHSHRAEVARVSEESPLLRRESGYEAHTEPTRKHSRDETESETASQWGSNIASLVAVYVVGIAAWFISYKAGAWDSGDDKTPSPDDEGQSSLEIAGLTLGYISAVFYLCARIPQILKNYREKSCEGLAILFFMLSLTGNLTYGISLVSYSQEKKYLLNALPFLIGSIGTIVEDCIIFVQFQLYSGGKRPHAVSQ</sequence>
<feature type="transmembrane region" description="Helical" evidence="8">
    <location>
        <begin position="267"/>
        <end position="290"/>
    </location>
</feature>
<dbReference type="Gene3D" id="1.20.1280.290">
    <property type="match status" value="2"/>
</dbReference>
<feature type="transmembrane region" description="Helical" evidence="8">
    <location>
        <begin position="24"/>
        <end position="45"/>
    </location>
</feature>
<evidence type="ECO:0008006" key="10">
    <source>
        <dbReference type="Google" id="ProtNLM"/>
    </source>
</evidence>
<dbReference type="GO" id="GO:0015174">
    <property type="term" value="F:basic amino acid transmembrane transporter activity"/>
    <property type="evidence" value="ECO:0007669"/>
    <property type="project" value="UniProtKB-ARBA"/>
</dbReference>
<reference evidence="9" key="1">
    <citation type="submission" date="2015-01" db="EMBL/GenBank/DDBJ databases">
        <authorList>
            <person name="Durling Mikael"/>
        </authorList>
    </citation>
    <scope>NUCLEOTIDE SEQUENCE</scope>
</reference>
<evidence type="ECO:0000256" key="4">
    <source>
        <dbReference type="ARBA" id="ARBA00023136"/>
    </source>
</evidence>
<dbReference type="InterPro" id="IPR006603">
    <property type="entry name" value="PQ-loop_rpt"/>
</dbReference>
<keyword evidence="2 8" id="KW-0812">Transmembrane</keyword>
<accession>A0A0B7KDL9</accession>
<feature type="compositionally biased region" description="Basic and acidic residues" evidence="7">
    <location>
        <begin position="116"/>
        <end position="150"/>
    </location>
</feature>
<feature type="transmembrane region" description="Helical" evidence="8">
    <location>
        <begin position="203"/>
        <end position="221"/>
    </location>
</feature>
<dbReference type="FunFam" id="1.20.1280.290:FF:000012">
    <property type="entry name" value="Vacuolar membrane PQ loop repeat protein"/>
    <property type="match status" value="1"/>
</dbReference>
<proteinExistence type="inferred from homology"/>
<dbReference type="GO" id="GO:0034486">
    <property type="term" value="P:vacuolar transmembrane transport"/>
    <property type="evidence" value="ECO:0007669"/>
    <property type="project" value="UniProtKB-ARBA"/>
</dbReference>
<evidence type="ECO:0000256" key="8">
    <source>
        <dbReference type="SAM" id="Phobius"/>
    </source>
</evidence>
<comment type="subcellular location">
    <subcellularLocation>
        <location evidence="1">Membrane</location>
        <topology evidence="1">Multi-pass membrane protein</topology>
    </subcellularLocation>
</comment>
<evidence type="ECO:0000256" key="3">
    <source>
        <dbReference type="ARBA" id="ARBA00022989"/>
    </source>
</evidence>
<dbReference type="AlphaFoldDB" id="A0A0B7KDL9"/>
<evidence type="ECO:0000313" key="9">
    <source>
        <dbReference type="EMBL" id="CEO53577.1"/>
    </source>
</evidence>
<feature type="transmembrane region" description="Helical" evidence="8">
    <location>
        <begin position="83"/>
        <end position="104"/>
    </location>
</feature>
<evidence type="ECO:0000256" key="5">
    <source>
        <dbReference type="ARBA" id="ARBA00038039"/>
    </source>
</evidence>
<evidence type="ECO:0000256" key="1">
    <source>
        <dbReference type="ARBA" id="ARBA00004141"/>
    </source>
</evidence>
<keyword evidence="4 8" id="KW-0472">Membrane</keyword>
<dbReference type="GO" id="GO:0098852">
    <property type="term" value="C:lytic vacuole membrane"/>
    <property type="evidence" value="ECO:0007669"/>
    <property type="project" value="UniProtKB-ARBA"/>
</dbReference>
<comment type="similarity">
    <text evidence="5">Belongs to the laat-1 family.</text>
</comment>
<feature type="transmembrane region" description="Helical" evidence="8">
    <location>
        <begin position="57"/>
        <end position="77"/>
    </location>
</feature>
<dbReference type="FunFam" id="1.20.1280.290:FF:000009">
    <property type="entry name" value="PQ loop repeat family protein"/>
    <property type="match status" value="1"/>
</dbReference>
<dbReference type="InterPro" id="IPR051415">
    <property type="entry name" value="LAAT-1"/>
</dbReference>
<dbReference type="PANTHER" id="PTHR16201:SF44">
    <property type="entry name" value="SEVEN TRANSMEMBRANE PROTEIN 1"/>
    <property type="match status" value="1"/>
</dbReference>
<comment type="catalytic activity">
    <reaction evidence="6">
        <text>L-histidine(out) + L-arginine(in) = L-histidine(in) + L-arginine(out)</text>
        <dbReference type="Rhea" id="RHEA:71063"/>
        <dbReference type="ChEBI" id="CHEBI:32682"/>
        <dbReference type="ChEBI" id="CHEBI:57595"/>
    </reaction>
</comment>
<evidence type="ECO:0000256" key="6">
    <source>
        <dbReference type="ARBA" id="ARBA00050768"/>
    </source>
</evidence>
<feature type="region of interest" description="Disordered" evidence="7">
    <location>
        <begin position="115"/>
        <end position="156"/>
    </location>
</feature>
<evidence type="ECO:0000256" key="2">
    <source>
        <dbReference type="ARBA" id="ARBA00022692"/>
    </source>
</evidence>
<organism evidence="9">
    <name type="scientific">Bionectria ochroleuca</name>
    <name type="common">Gliocladium roseum</name>
    <dbReference type="NCBI Taxonomy" id="29856"/>
    <lineage>
        <taxon>Eukaryota</taxon>
        <taxon>Fungi</taxon>
        <taxon>Dikarya</taxon>
        <taxon>Ascomycota</taxon>
        <taxon>Pezizomycotina</taxon>
        <taxon>Sordariomycetes</taxon>
        <taxon>Hypocreomycetidae</taxon>
        <taxon>Hypocreales</taxon>
        <taxon>Bionectriaceae</taxon>
        <taxon>Clonostachys</taxon>
    </lineage>
</organism>
<dbReference type="SMART" id="SM00679">
    <property type="entry name" value="CTNS"/>
    <property type="match status" value="2"/>
</dbReference>
<keyword evidence="3 8" id="KW-1133">Transmembrane helix</keyword>